<dbReference type="GO" id="GO:0043531">
    <property type="term" value="F:ADP binding"/>
    <property type="evidence" value="ECO:0007669"/>
    <property type="project" value="InterPro"/>
</dbReference>
<reference evidence="6 7" key="1">
    <citation type="journal article" date="2021" name="Nat. Plants">
        <title>The Taxus genome provides insights into paclitaxel biosynthesis.</title>
        <authorList>
            <person name="Xiong X."/>
            <person name="Gou J."/>
            <person name="Liao Q."/>
            <person name="Li Y."/>
            <person name="Zhou Q."/>
            <person name="Bi G."/>
            <person name="Li C."/>
            <person name="Du R."/>
            <person name="Wang X."/>
            <person name="Sun T."/>
            <person name="Guo L."/>
            <person name="Liang H."/>
            <person name="Lu P."/>
            <person name="Wu Y."/>
            <person name="Zhang Z."/>
            <person name="Ro D.K."/>
            <person name="Shang Y."/>
            <person name="Huang S."/>
            <person name="Yan J."/>
        </authorList>
    </citation>
    <scope>NUCLEOTIDE SEQUENCE [LARGE SCALE GENOMIC DNA]</scope>
    <source>
        <strain evidence="6">Ta-2019</strain>
    </source>
</reference>
<protein>
    <submittedName>
        <fullName evidence="6">Uncharacterized protein</fullName>
    </submittedName>
</protein>
<dbReference type="PRINTS" id="PR00364">
    <property type="entry name" value="DISEASERSIST"/>
</dbReference>
<dbReference type="InterPro" id="IPR002182">
    <property type="entry name" value="NB-ARC"/>
</dbReference>
<organism evidence="6 7">
    <name type="scientific">Taxus chinensis</name>
    <name type="common">Chinese yew</name>
    <name type="synonym">Taxus wallichiana var. chinensis</name>
    <dbReference type="NCBI Taxonomy" id="29808"/>
    <lineage>
        <taxon>Eukaryota</taxon>
        <taxon>Viridiplantae</taxon>
        <taxon>Streptophyta</taxon>
        <taxon>Embryophyta</taxon>
        <taxon>Tracheophyta</taxon>
        <taxon>Spermatophyta</taxon>
        <taxon>Pinopsida</taxon>
        <taxon>Pinidae</taxon>
        <taxon>Conifers II</taxon>
        <taxon>Cupressales</taxon>
        <taxon>Taxaceae</taxon>
        <taxon>Taxus</taxon>
    </lineage>
</organism>
<dbReference type="InterPro" id="IPR001611">
    <property type="entry name" value="Leu-rich_rpt"/>
</dbReference>
<accession>A0AA38KWP6</accession>
<dbReference type="Pfam" id="PF23598">
    <property type="entry name" value="LRR_14"/>
    <property type="match status" value="1"/>
</dbReference>
<dbReference type="Proteomes" id="UP000824469">
    <property type="component" value="Unassembled WGS sequence"/>
</dbReference>
<dbReference type="Gene3D" id="3.80.10.10">
    <property type="entry name" value="Ribonuclease Inhibitor"/>
    <property type="match status" value="3"/>
</dbReference>
<evidence type="ECO:0000256" key="2">
    <source>
        <dbReference type="ARBA" id="ARBA00022737"/>
    </source>
</evidence>
<evidence type="ECO:0000259" key="5">
    <source>
        <dbReference type="Pfam" id="PF23598"/>
    </source>
</evidence>
<feature type="domain" description="NB-ARC" evidence="4">
    <location>
        <begin position="153"/>
        <end position="307"/>
    </location>
</feature>
<evidence type="ECO:0000256" key="3">
    <source>
        <dbReference type="ARBA" id="ARBA00022821"/>
    </source>
</evidence>
<comment type="caution">
    <text evidence="6">The sequence shown here is derived from an EMBL/GenBank/DDBJ whole genome shotgun (WGS) entry which is preliminary data.</text>
</comment>
<keyword evidence="1" id="KW-0433">Leucine-rich repeat</keyword>
<dbReference type="PANTHER" id="PTHR36766">
    <property type="entry name" value="PLANT BROAD-SPECTRUM MILDEW RESISTANCE PROTEIN RPW8"/>
    <property type="match status" value="1"/>
</dbReference>
<dbReference type="Pfam" id="PF13855">
    <property type="entry name" value="LRR_8"/>
    <property type="match status" value="1"/>
</dbReference>
<dbReference type="InterPro" id="IPR003591">
    <property type="entry name" value="Leu-rich_rpt_typical-subtyp"/>
</dbReference>
<dbReference type="InterPro" id="IPR042197">
    <property type="entry name" value="Apaf_helical"/>
</dbReference>
<gene>
    <name evidence="6" type="ORF">KI387_037337</name>
</gene>
<dbReference type="InterPro" id="IPR055414">
    <property type="entry name" value="LRR_R13L4/SHOC2-like"/>
</dbReference>
<keyword evidence="7" id="KW-1185">Reference proteome</keyword>
<dbReference type="InterPro" id="IPR032675">
    <property type="entry name" value="LRR_dom_sf"/>
</dbReference>
<keyword evidence="2" id="KW-0677">Repeat</keyword>
<dbReference type="Pfam" id="PF00931">
    <property type="entry name" value="NB-ARC"/>
    <property type="match status" value="1"/>
</dbReference>
<evidence type="ECO:0000313" key="7">
    <source>
        <dbReference type="Proteomes" id="UP000824469"/>
    </source>
</evidence>
<evidence type="ECO:0000256" key="1">
    <source>
        <dbReference type="ARBA" id="ARBA00022614"/>
    </source>
</evidence>
<sequence>MYNQRDSKWKRLLDIPIQCPPEGLFSALDVVWSKVKDNRGVEGDFVAWIEVGRVDDFIKGECQRTSFPTSYYKRWSHSSPIRESTHRVRIDSTISYIMYWSGVETQLQKIDNSMKDINSTLTSKRLQHLLSQQERRPKQSPGELLYFESVAIEEKVSQLKEMLDMEGSDGAVALILYGFGGVGKSTLAASLIQGLNLTSTEFKYCKVIIDENKADKTSHITQLQRCIIRDFGGHFFYLGNPEEGRNELAKVLRNKCCFLYIDNVADIDYVTQLLPQQLSIGKQSQLTQEQKQKQKLRIVITSRQGNLKPVLDSSCTYKEYPVTVLPTNAAKFLLRKTILGTEGELHNDFDEESLINQVAEACRGVPLLLSRFGNHLRSKRDRRNYKDALEALQQGSFGDYSHGREEHLGDRLWFVYSKMTDKEAQEAFLDICTFFNGCPWDIVSLIVGRKKLELLQERMLVTTSDSDDKVIVHDILRLMAMREAPGSRITTYEQFCEALQDETNLKNVKGLSLEVGKSIQSRHLDAMHSSLRVLVIGDGVRVDGNPCKRYFENLRYLQLGNIPEFPFKDASQLKKLTGFKNMSYPGTKLSLLPQTLKYICQDVRGLSSFKFTSLPLQNLSCLENFTVETEESVKLPSLNLPASLLTLNLSRCSRLPERLSHLTSLESLTLEENNWKVLPRGFEQVTGLQYLNMAYSRELTSIGEGFGSLRSLTVLDLRGCSLLKTLHPDLGMLTKLKTLNLADCNSLRELPDELARLTSLQRLYFSGCSHLEKLPVDLGMLSSLEELSLKCCWNLRSLPENLDGLSLIPELNLFGCKHLEKLPASVGMLASLKELNLQGCVNLKALPKELGRLSKLQRLDLSGCRQLEKLPASLGMLTSLKVLNLEECEILRDLPQNLGGLSSLPALNLFGCKHLENLPSDFGMLTSLKELNLVDCQNLKALPEKMGQLSSLQELTICRCNSLETLPSSIGKLISLQQLTFANCKNLRSLPEELGGFEIQSIQCLHLPCLTAIELSNCNSLTCLPHSFVQLKMLKTLKIVSCPKFCALPSDFGELSSLQAITIEDCPRLKELSSGFELLPALKFLTLKDCSSLVNLRTGFEQLVSLREVHVIACPVLEGRTMESLVKLQECYLVSITGSTELTRRWKEMENKDQIRMIVYSDLDEGGSQMDRVTRLALFGGPCTELDGNRQEMIECSSMMLDKSTTLLLIPIPVHVTDDYRDHLQRFLILGQERANSSSSGLLRIICLGNRQVGKEEEKNSITQILVWLPKGSCAVPSYIGHFSFFEQVFELVAPKHFLNHCRSGKAVGYCVWDVSIDDKGNKHLCNEEWFRG</sequence>
<dbReference type="SUPFAM" id="SSF52058">
    <property type="entry name" value="L domain-like"/>
    <property type="match status" value="2"/>
</dbReference>
<evidence type="ECO:0000313" key="6">
    <source>
        <dbReference type="EMBL" id="KAH9309426.1"/>
    </source>
</evidence>
<dbReference type="Gene3D" id="1.10.8.430">
    <property type="entry name" value="Helical domain of apoptotic protease-activating factors"/>
    <property type="match status" value="1"/>
</dbReference>
<dbReference type="GO" id="GO:0006952">
    <property type="term" value="P:defense response"/>
    <property type="evidence" value="ECO:0007669"/>
    <property type="project" value="UniProtKB-KW"/>
</dbReference>
<dbReference type="SUPFAM" id="SSF52540">
    <property type="entry name" value="P-loop containing nucleoside triphosphate hydrolases"/>
    <property type="match status" value="1"/>
</dbReference>
<feature type="domain" description="Disease resistance R13L4/SHOC-2-like LRR" evidence="5">
    <location>
        <begin position="811"/>
        <end position="933"/>
    </location>
</feature>
<proteinExistence type="predicted"/>
<evidence type="ECO:0000259" key="4">
    <source>
        <dbReference type="Pfam" id="PF00931"/>
    </source>
</evidence>
<dbReference type="SMART" id="SM00369">
    <property type="entry name" value="LRR_TYP"/>
    <property type="match status" value="8"/>
</dbReference>
<name>A0AA38KWP6_TAXCH</name>
<dbReference type="EMBL" id="JAHRHJ020000007">
    <property type="protein sequence ID" value="KAH9309426.1"/>
    <property type="molecule type" value="Genomic_DNA"/>
</dbReference>
<dbReference type="Gene3D" id="3.40.50.300">
    <property type="entry name" value="P-loop containing nucleotide triphosphate hydrolases"/>
    <property type="match status" value="1"/>
</dbReference>
<dbReference type="InterPro" id="IPR027417">
    <property type="entry name" value="P-loop_NTPase"/>
</dbReference>
<keyword evidence="3" id="KW-0611">Plant defense</keyword>
<dbReference type="PANTHER" id="PTHR36766:SF30">
    <property type="entry name" value="TIR-NBS TYPE DISEASE RESISTANCE PROTEIN-RELATED"/>
    <property type="match status" value="1"/>
</dbReference>